<dbReference type="Pfam" id="PF00702">
    <property type="entry name" value="Hydrolase"/>
    <property type="match status" value="1"/>
</dbReference>
<comment type="caution">
    <text evidence="1">The sequence shown here is derived from an EMBL/GenBank/DDBJ whole genome shotgun (WGS) entry which is preliminary data.</text>
</comment>
<keyword evidence="2" id="KW-1185">Reference proteome</keyword>
<dbReference type="EMBL" id="JBHUDZ010000002">
    <property type="protein sequence ID" value="MFD1601629.1"/>
    <property type="molecule type" value="Genomic_DNA"/>
</dbReference>
<dbReference type="InterPro" id="IPR051828">
    <property type="entry name" value="HAD-like_hydrolase_domain"/>
</dbReference>
<protein>
    <submittedName>
        <fullName evidence="1">HAD family hydrolase</fullName>
        <ecNumber evidence="1">3.1.3.-</ecNumber>
    </submittedName>
</protein>
<proteinExistence type="predicted"/>
<gene>
    <name evidence="1" type="ORF">ACFSC2_02635</name>
</gene>
<dbReference type="InterPro" id="IPR023214">
    <property type="entry name" value="HAD_sf"/>
</dbReference>
<name>A0ABW4H892_9FLAO</name>
<dbReference type="NCBIfam" id="TIGR01549">
    <property type="entry name" value="HAD-SF-IA-v1"/>
    <property type="match status" value="1"/>
</dbReference>
<sequence length="212" mass="24510">MKYLLLDVAGTLLHKPDLFLTINNTLQNFGHTIALDKLRYNHKMLSETIKFPDRTDVDFYSYFNSEFLYSLGIIPNAELLNAVFQSCSYLPWEKFEDTNVLKEIEIPIGIISNFNSSLKKKMNDYFGSIFSDFFVSEELGISKPSLEFYQKAIEKIKIEPKDILYVGDSFKLDLEPAVRLGINTLIVDRDNFYPNNPNTILSLLELKNKIQL</sequence>
<dbReference type="Proteomes" id="UP001597138">
    <property type="component" value="Unassembled WGS sequence"/>
</dbReference>
<evidence type="ECO:0000313" key="2">
    <source>
        <dbReference type="Proteomes" id="UP001597138"/>
    </source>
</evidence>
<dbReference type="SUPFAM" id="SSF56784">
    <property type="entry name" value="HAD-like"/>
    <property type="match status" value="1"/>
</dbReference>
<dbReference type="SFLD" id="SFLDS00003">
    <property type="entry name" value="Haloacid_Dehalogenase"/>
    <property type="match status" value="1"/>
</dbReference>
<evidence type="ECO:0000313" key="1">
    <source>
        <dbReference type="EMBL" id="MFD1601629.1"/>
    </source>
</evidence>
<dbReference type="Gene3D" id="1.10.150.660">
    <property type="match status" value="1"/>
</dbReference>
<accession>A0ABW4H892</accession>
<dbReference type="EC" id="3.1.3.-" evidence="1"/>
<dbReference type="PANTHER" id="PTHR46191">
    <property type="match status" value="1"/>
</dbReference>
<organism evidence="1 2">
    <name type="scientific">Flavobacterium artemisiae</name>
    <dbReference type="NCBI Taxonomy" id="2126556"/>
    <lineage>
        <taxon>Bacteria</taxon>
        <taxon>Pseudomonadati</taxon>
        <taxon>Bacteroidota</taxon>
        <taxon>Flavobacteriia</taxon>
        <taxon>Flavobacteriales</taxon>
        <taxon>Flavobacteriaceae</taxon>
        <taxon>Flavobacterium</taxon>
    </lineage>
</organism>
<dbReference type="Gene3D" id="3.40.50.1000">
    <property type="entry name" value="HAD superfamily/HAD-like"/>
    <property type="match status" value="1"/>
</dbReference>
<dbReference type="InterPro" id="IPR006439">
    <property type="entry name" value="HAD-SF_hydro_IA"/>
</dbReference>
<reference evidence="2" key="1">
    <citation type="journal article" date="2019" name="Int. J. Syst. Evol. Microbiol.">
        <title>The Global Catalogue of Microorganisms (GCM) 10K type strain sequencing project: providing services to taxonomists for standard genome sequencing and annotation.</title>
        <authorList>
            <consortium name="The Broad Institute Genomics Platform"/>
            <consortium name="The Broad Institute Genome Sequencing Center for Infectious Disease"/>
            <person name="Wu L."/>
            <person name="Ma J."/>
        </authorList>
    </citation>
    <scope>NUCLEOTIDE SEQUENCE [LARGE SCALE GENOMIC DNA]</scope>
    <source>
        <strain evidence="2">CCUG 70865</strain>
    </source>
</reference>
<dbReference type="PRINTS" id="PR00413">
    <property type="entry name" value="HADHALOGNASE"/>
</dbReference>
<dbReference type="PANTHER" id="PTHR46191:SF2">
    <property type="entry name" value="HALOACID DEHALOGENASE-LIKE HYDROLASE DOMAIN-CONTAINING PROTEIN 3"/>
    <property type="match status" value="1"/>
</dbReference>
<dbReference type="GO" id="GO:0016787">
    <property type="term" value="F:hydrolase activity"/>
    <property type="evidence" value="ECO:0007669"/>
    <property type="project" value="UniProtKB-KW"/>
</dbReference>
<dbReference type="RefSeq" id="WP_379816061.1">
    <property type="nucleotide sequence ID" value="NZ_JBHUDZ010000002.1"/>
</dbReference>
<dbReference type="SFLD" id="SFLDG01129">
    <property type="entry name" value="C1.5:_HAD__Beta-PGM__Phosphata"/>
    <property type="match status" value="1"/>
</dbReference>
<keyword evidence="1" id="KW-0378">Hydrolase</keyword>
<dbReference type="InterPro" id="IPR036412">
    <property type="entry name" value="HAD-like_sf"/>
</dbReference>